<evidence type="ECO:0000313" key="2">
    <source>
        <dbReference type="EMBL" id="NRQ42538.1"/>
    </source>
</evidence>
<comment type="caution">
    <text evidence="2">The sequence shown here is derived from an EMBL/GenBank/DDBJ whole genome shotgun (WGS) entry which is preliminary data.</text>
</comment>
<proteinExistence type="predicted"/>
<keyword evidence="1" id="KW-0472">Membrane</keyword>
<dbReference type="EMBL" id="JABSOD010000006">
    <property type="protein sequence ID" value="NRQ42538.1"/>
    <property type="molecule type" value="Genomic_DNA"/>
</dbReference>
<evidence type="ECO:0000313" key="3">
    <source>
        <dbReference type="Proteomes" id="UP000523161"/>
    </source>
</evidence>
<gene>
    <name evidence="2" type="ORF">HRH59_08115</name>
</gene>
<dbReference type="RefSeq" id="WP_173500779.1">
    <property type="nucleotide sequence ID" value="NZ_JABSOD010000006.1"/>
</dbReference>
<dbReference type="AlphaFoldDB" id="A0A7Y5EKX0"/>
<keyword evidence="1" id="KW-1133">Transmembrane helix</keyword>
<evidence type="ECO:0000256" key="1">
    <source>
        <dbReference type="SAM" id="Phobius"/>
    </source>
</evidence>
<protein>
    <submittedName>
        <fullName evidence="2">Uncharacterized protein</fullName>
    </submittedName>
</protein>
<feature type="transmembrane region" description="Helical" evidence="1">
    <location>
        <begin position="12"/>
        <end position="30"/>
    </location>
</feature>
<organism evidence="2 3">
    <name type="scientific">Rheinheimera lutimaris</name>
    <dbReference type="NCBI Taxonomy" id="2740584"/>
    <lineage>
        <taxon>Bacteria</taxon>
        <taxon>Pseudomonadati</taxon>
        <taxon>Pseudomonadota</taxon>
        <taxon>Gammaproteobacteria</taxon>
        <taxon>Chromatiales</taxon>
        <taxon>Chromatiaceae</taxon>
        <taxon>Rheinheimera</taxon>
    </lineage>
</organism>
<accession>A0A7Y5EKX0</accession>
<name>A0A7Y5EKX0_9GAMM</name>
<dbReference type="Proteomes" id="UP000523161">
    <property type="component" value="Unassembled WGS sequence"/>
</dbReference>
<keyword evidence="1" id="KW-0812">Transmembrane</keyword>
<sequence length="255" mass="29048">MDSSVDVIASFWAMVGIAFAAILSAIGYWYRGWVESKRSARQVLYLLLEIRHALSASIFDSSKAAKEYLIHYADRLSTHGFDIQLEEVETKVGEIVKDYFSRVAEISKTDINERLLQPFEDSLSRLSQDSPVLAYRLRGKEKLELLAKLNATHISKSEHGIITEIGEQWAKEAMLKFTKEMEKSALQKISNHLDEEILTLSFHCGCLEYVRCKKILSVKFGAFDKKLFSELDKLIDEFVSKIMEEANKSIQPTNG</sequence>
<reference evidence="2 3" key="1">
    <citation type="submission" date="2020-06" db="EMBL/GenBank/DDBJ databases">
        <title>Rheinheimera sp. nov., a marine bacterium isolated from coastal.</title>
        <authorList>
            <person name="Yu Q."/>
            <person name="Qi Y."/>
            <person name="Pu J."/>
        </authorList>
    </citation>
    <scope>NUCLEOTIDE SEQUENCE [LARGE SCALE GENOMIC DNA]</scope>
    <source>
        <strain evidence="2 3">YQF-2</strain>
    </source>
</reference>
<keyword evidence="3" id="KW-1185">Reference proteome</keyword>